<name>A0A433JLD3_9GAMM</name>
<sequence length="237" mass="26643">MHTEELIYCDGPLTCRGFIAYQSDGREFKPCVLIAHDWTGRSEAMCQKAMQLAQEGYVGFAIDVYGDGKLAQTTEEKRALLYPFKENRLLVAQRMLMAYHSAAALPMVNRKQIAAIGYCFGGMCVLDLARTGIDIKGVVSFHGLLNAPPESKSDSINAKILVLHGYEDAFVPSPQIYQFAEEMSSKKADWQFHTYGLIHHSFTNPLADDAELGLHYNKAADQRSWQSMKQFLQELFC</sequence>
<proteinExistence type="predicted"/>
<dbReference type="Pfam" id="PF01738">
    <property type="entry name" value="DLH"/>
    <property type="match status" value="1"/>
</dbReference>
<feature type="domain" description="Dienelactone hydrolase" evidence="1">
    <location>
        <begin position="28"/>
        <end position="235"/>
    </location>
</feature>
<dbReference type="Gene3D" id="3.40.50.1820">
    <property type="entry name" value="alpha/beta hydrolase"/>
    <property type="match status" value="1"/>
</dbReference>
<keyword evidence="3" id="KW-1185">Reference proteome</keyword>
<dbReference type="EMBL" id="RZGR01000005">
    <property type="protein sequence ID" value="RUQ90059.1"/>
    <property type="molecule type" value="Genomic_DNA"/>
</dbReference>
<dbReference type="SUPFAM" id="SSF53474">
    <property type="entry name" value="alpha/beta-Hydrolases"/>
    <property type="match status" value="1"/>
</dbReference>
<dbReference type="InterPro" id="IPR050261">
    <property type="entry name" value="FrsA_esterase"/>
</dbReference>
<evidence type="ECO:0000259" key="1">
    <source>
        <dbReference type="Pfam" id="PF01738"/>
    </source>
</evidence>
<evidence type="ECO:0000313" key="3">
    <source>
        <dbReference type="Proteomes" id="UP000288012"/>
    </source>
</evidence>
<organism evidence="2 3">
    <name type="scientific">Legionella septentrionalis</name>
    <dbReference type="NCBI Taxonomy" id="2498109"/>
    <lineage>
        <taxon>Bacteria</taxon>
        <taxon>Pseudomonadati</taxon>
        <taxon>Pseudomonadota</taxon>
        <taxon>Gammaproteobacteria</taxon>
        <taxon>Legionellales</taxon>
        <taxon>Legionellaceae</taxon>
        <taxon>Legionella</taxon>
    </lineage>
</organism>
<accession>A0A433JLD3</accession>
<protein>
    <submittedName>
        <fullName evidence="2">Carboxymethylenebutenolidase</fullName>
    </submittedName>
</protein>
<gene>
    <name evidence="2" type="ORF">EKM59_02675</name>
</gene>
<dbReference type="PANTHER" id="PTHR22946">
    <property type="entry name" value="DIENELACTONE HYDROLASE DOMAIN-CONTAINING PROTEIN-RELATED"/>
    <property type="match status" value="1"/>
</dbReference>
<dbReference type="InterPro" id="IPR002925">
    <property type="entry name" value="Dienelactn_hydro"/>
</dbReference>
<evidence type="ECO:0000313" key="2">
    <source>
        <dbReference type="EMBL" id="RUQ90059.1"/>
    </source>
</evidence>
<dbReference type="InterPro" id="IPR029058">
    <property type="entry name" value="AB_hydrolase_fold"/>
</dbReference>
<comment type="caution">
    <text evidence="2">The sequence shown here is derived from an EMBL/GenBank/DDBJ whole genome shotgun (WGS) entry which is preliminary data.</text>
</comment>
<dbReference type="RefSeq" id="WP_127111084.1">
    <property type="nucleotide sequence ID" value="NZ_RZGR01000005.1"/>
</dbReference>
<dbReference type="Proteomes" id="UP000288012">
    <property type="component" value="Unassembled WGS sequence"/>
</dbReference>
<reference evidence="2 3" key="1">
    <citation type="submission" date="2018-12" db="EMBL/GenBank/DDBJ databases">
        <title>Legionella sp,whole genome shotgun sequence.</title>
        <authorList>
            <person name="Wu H."/>
        </authorList>
    </citation>
    <scope>NUCLEOTIDE SEQUENCE [LARGE SCALE GENOMIC DNA]</scope>
    <source>
        <strain evidence="3">km714</strain>
    </source>
</reference>
<dbReference type="GO" id="GO:0016787">
    <property type="term" value="F:hydrolase activity"/>
    <property type="evidence" value="ECO:0007669"/>
    <property type="project" value="InterPro"/>
</dbReference>
<dbReference type="AlphaFoldDB" id="A0A433JLD3"/>
<dbReference type="PANTHER" id="PTHR22946:SF0">
    <property type="entry name" value="DIENELACTONE HYDROLASE DOMAIN-CONTAINING PROTEIN"/>
    <property type="match status" value="1"/>
</dbReference>